<feature type="compositionally biased region" description="Polar residues" evidence="1">
    <location>
        <begin position="112"/>
        <end position="130"/>
    </location>
</feature>
<feature type="region of interest" description="Disordered" evidence="1">
    <location>
        <begin position="176"/>
        <end position="195"/>
    </location>
</feature>
<proteinExistence type="predicted"/>
<evidence type="ECO:0000256" key="1">
    <source>
        <dbReference type="SAM" id="MobiDB-lite"/>
    </source>
</evidence>
<keyword evidence="3" id="KW-1185">Reference proteome</keyword>
<dbReference type="Proteomes" id="UP001372338">
    <property type="component" value="Unassembled WGS sequence"/>
</dbReference>
<protein>
    <submittedName>
        <fullName evidence="2">Uncharacterized protein</fullName>
    </submittedName>
</protein>
<name>A0AAN9ENV1_CROPI</name>
<feature type="region of interest" description="Disordered" evidence="1">
    <location>
        <begin position="1"/>
        <end position="160"/>
    </location>
</feature>
<feature type="compositionally biased region" description="Basic and acidic residues" evidence="1">
    <location>
        <begin position="24"/>
        <end position="41"/>
    </location>
</feature>
<feature type="compositionally biased region" description="Acidic residues" evidence="1">
    <location>
        <begin position="9"/>
        <end position="23"/>
    </location>
</feature>
<accession>A0AAN9ENV1</accession>
<feature type="compositionally biased region" description="Polar residues" evidence="1">
    <location>
        <begin position="42"/>
        <end position="52"/>
    </location>
</feature>
<evidence type="ECO:0000313" key="3">
    <source>
        <dbReference type="Proteomes" id="UP001372338"/>
    </source>
</evidence>
<dbReference type="AlphaFoldDB" id="A0AAN9ENV1"/>
<organism evidence="2 3">
    <name type="scientific">Crotalaria pallida</name>
    <name type="common">Smooth rattlebox</name>
    <name type="synonym">Crotalaria striata</name>
    <dbReference type="NCBI Taxonomy" id="3830"/>
    <lineage>
        <taxon>Eukaryota</taxon>
        <taxon>Viridiplantae</taxon>
        <taxon>Streptophyta</taxon>
        <taxon>Embryophyta</taxon>
        <taxon>Tracheophyta</taxon>
        <taxon>Spermatophyta</taxon>
        <taxon>Magnoliopsida</taxon>
        <taxon>eudicotyledons</taxon>
        <taxon>Gunneridae</taxon>
        <taxon>Pentapetalae</taxon>
        <taxon>rosids</taxon>
        <taxon>fabids</taxon>
        <taxon>Fabales</taxon>
        <taxon>Fabaceae</taxon>
        <taxon>Papilionoideae</taxon>
        <taxon>50 kb inversion clade</taxon>
        <taxon>genistoids sensu lato</taxon>
        <taxon>core genistoids</taxon>
        <taxon>Crotalarieae</taxon>
        <taxon>Crotalaria</taxon>
    </lineage>
</organism>
<evidence type="ECO:0000313" key="2">
    <source>
        <dbReference type="EMBL" id="KAK7258285.1"/>
    </source>
</evidence>
<gene>
    <name evidence="2" type="ORF">RIF29_23857</name>
</gene>
<sequence>MMADQTTDQLDDEFVLEIPDEDVTQNKDYNEELIKDDKADNTVDNSGNTVSKSDGGEKGVDEVLESLSKCQLNPNREASDESTEVQSREATGMGKEITAGTAMSDKGENDDSSTLQVNLTSKKNDSSKATNSKKWKRTPQTAPREPISGEQTVLKRKPSDCGAFYDTDVEMLDETNKKLARNLTAEAESQPRQSP</sequence>
<reference evidence="2 3" key="1">
    <citation type="submission" date="2024-01" db="EMBL/GenBank/DDBJ databases">
        <title>The genomes of 5 underutilized Papilionoideae crops provide insights into root nodulation and disease resistanc.</title>
        <authorList>
            <person name="Yuan L."/>
        </authorList>
    </citation>
    <scope>NUCLEOTIDE SEQUENCE [LARGE SCALE GENOMIC DNA]</scope>
    <source>
        <strain evidence="2">ZHUSHIDOU_FW_LH</strain>
        <tissue evidence="2">Leaf</tissue>
    </source>
</reference>
<dbReference type="EMBL" id="JAYWIO010000005">
    <property type="protein sequence ID" value="KAK7258285.1"/>
    <property type="molecule type" value="Genomic_DNA"/>
</dbReference>
<comment type="caution">
    <text evidence="2">The sequence shown here is derived from an EMBL/GenBank/DDBJ whole genome shotgun (WGS) entry which is preliminary data.</text>
</comment>